<evidence type="ECO:0000313" key="2">
    <source>
        <dbReference type="EMBL" id="TFY52011.1"/>
    </source>
</evidence>
<dbReference type="EMBL" id="SEOQ01001388">
    <property type="protein sequence ID" value="TFY52011.1"/>
    <property type="molecule type" value="Genomic_DNA"/>
</dbReference>
<protein>
    <submittedName>
        <fullName evidence="2">Uncharacterized protein</fullName>
    </submittedName>
</protein>
<dbReference type="Proteomes" id="UP000298327">
    <property type="component" value="Unassembled WGS sequence"/>
</dbReference>
<name>A0A4Y9XS52_9AGAM</name>
<feature type="compositionally biased region" description="Low complexity" evidence="1">
    <location>
        <begin position="45"/>
        <end position="55"/>
    </location>
</feature>
<dbReference type="AlphaFoldDB" id="A0A4Y9XS52"/>
<gene>
    <name evidence="2" type="ORF">EVG20_g10744</name>
</gene>
<keyword evidence="3" id="KW-1185">Reference proteome</keyword>
<organism evidence="2 3">
    <name type="scientific">Dentipellis fragilis</name>
    <dbReference type="NCBI Taxonomy" id="205917"/>
    <lineage>
        <taxon>Eukaryota</taxon>
        <taxon>Fungi</taxon>
        <taxon>Dikarya</taxon>
        <taxon>Basidiomycota</taxon>
        <taxon>Agaricomycotina</taxon>
        <taxon>Agaricomycetes</taxon>
        <taxon>Russulales</taxon>
        <taxon>Hericiaceae</taxon>
        <taxon>Dentipellis</taxon>
    </lineage>
</organism>
<feature type="region of interest" description="Disordered" evidence="1">
    <location>
        <begin position="1"/>
        <end position="80"/>
    </location>
</feature>
<sequence>MQPYAVDTTTVPMSPRMASGDQRVSKPTEYDVCAAPPQDQKRAEAGSSELEGAAGRAHKASAPRALVCGRTSQGGGRGGGACRVSGSLLNMNASMNVPETQTLERTGIGIAQSLSPHARVIIVVVDIARNYKL</sequence>
<comment type="caution">
    <text evidence="2">The sequence shown here is derived from an EMBL/GenBank/DDBJ whole genome shotgun (WGS) entry which is preliminary data.</text>
</comment>
<evidence type="ECO:0000256" key="1">
    <source>
        <dbReference type="SAM" id="MobiDB-lite"/>
    </source>
</evidence>
<proteinExistence type="predicted"/>
<reference evidence="2 3" key="1">
    <citation type="submission" date="2019-02" db="EMBL/GenBank/DDBJ databases">
        <title>Genome sequencing of the rare red list fungi Dentipellis fragilis.</title>
        <authorList>
            <person name="Buettner E."/>
            <person name="Kellner H."/>
        </authorList>
    </citation>
    <scope>NUCLEOTIDE SEQUENCE [LARGE SCALE GENOMIC DNA]</scope>
    <source>
        <strain evidence="2 3">DSM 105465</strain>
    </source>
</reference>
<evidence type="ECO:0000313" key="3">
    <source>
        <dbReference type="Proteomes" id="UP000298327"/>
    </source>
</evidence>
<accession>A0A4Y9XS52</accession>